<dbReference type="OrthoDB" id="560787at2"/>
<evidence type="ECO:0000313" key="1">
    <source>
        <dbReference type="EMBL" id="RUT08802.1"/>
    </source>
</evidence>
<dbReference type="Proteomes" id="UP000271624">
    <property type="component" value="Unassembled WGS sequence"/>
</dbReference>
<evidence type="ECO:0000313" key="2">
    <source>
        <dbReference type="Proteomes" id="UP000271624"/>
    </source>
</evidence>
<keyword evidence="2" id="KW-1185">Reference proteome</keyword>
<reference evidence="1" key="1">
    <citation type="submission" date="2018-12" db="EMBL/GenBank/DDBJ databases">
        <authorList>
            <person name="Will S."/>
            <person name="Neumann-Schaal M."/>
            <person name="Henke P."/>
        </authorList>
    </citation>
    <scope>NUCLEOTIDE SEQUENCE</scope>
    <source>
        <strain evidence="1">PCC 7102</strain>
    </source>
</reference>
<reference evidence="1" key="2">
    <citation type="journal article" date="2019" name="Genome Biol. Evol.">
        <title>Day and night: Metabolic profiles and evolutionary relationships of six axenic non-marine cyanobacteria.</title>
        <authorList>
            <person name="Will S.E."/>
            <person name="Henke P."/>
            <person name="Boedeker C."/>
            <person name="Huang S."/>
            <person name="Brinkmann H."/>
            <person name="Rohde M."/>
            <person name="Jarek M."/>
            <person name="Friedl T."/>
            <person name="Seufert S."/>
            <person name="Schumacher M."/>
            <person name="Overmann J."/>
            <person name="Neumann-Schaal M."/>
            <person name="Petersen J."/>
        </authorList>
    </citation>
    <scope>NUCLEOTIDE SEQUENCE [LARGE SCALE GENOMIC DNA]</scope>
    <source>
        <strain evidence="1">PCC 7102</strain>
    </source>
</reference>
<organism evidence="1 2">
    <name type="scientific">Dulcicalothrix desertica PCC 7102</name>
    <dbReference type="NCBI Taxonomy" id="232991"/>
    <lineage>
        <taxon>Bacteria</taxon>
        <taxon>Bacillati</taxon>
        <taxon>Cyanobacteriota</taxon>
        <taxon>Cyanophyceae</taxon>
        <taxon>Nostocales</taxon>
        <taxon>Calotrichaceae</taxon>
        <taxon>Dulcicalothrix</taxon>
    </lineage>
</organism>
<dbReference type="EMBL" id="RSCL01000002">
    <property type="protein sequence ID" value="RUT08802.1"/>
    <property type="molecule type" value="Genomic_DNA"/>
</dbReference>
<name>A0A3S1ATM2_9CYAN</name>
<gene>
    <name evidence="1" type="ORF">DSM106972_008550</name>
</gene>
<dbReference type="AlphaFoldDB" id="A0A3S1ATM2"/>
<comment type="caution">
    <text evidence="1">The sequence shown here is derived from an EMBL/GenBank/DDBJ whole genome shotgun (WGS) entry which is preliminary data.</text>
</comment>
<accession>A0A3S1ATM2</accession>
<protein>
    <submittedName>
        <fullName evidence="1">Uncharacterized protein</fullName>
    </submittedName>
</protein>
<sequence length="500" mass="58645">MMIPSKYWTIWLIDSPRIERNQLHNGYRPKQIKQAFEFIQCQFPDLVGKTRLSPPDNKYIQTTLWRMFCSTGDIQKRALAGLCLRCYVSERILITCKTIPHIYNTTAQIGFTYIDLLPCVLNDDGAALVILDCEGKTQYILNHDGTTRPVVKEAELFTVEILGKFNPNLDFNESLENWTMRLTRQNEKLKLVLWDFGIGTASDWGLLCKHVSRSLEQVLQKGDSEIIKAFQQVYQRDRIKLRQKGRCTEPTASQQLEILQILQQQHQHIVISSAKELIYHLKRIAETLRQEMLCKKTGSPKTVPTVIYDAKSGNYIPHPELPYYIDPDPEDVELEQWQQNFTDWLDEVLYQAVAEVIPQRIQDLEKSKGYKNFAHRFPEGLQYYYHESKSLSEIARIWGIEWSRARRIFQLDNFLEIIQYRTEEKFIERLLQVLNQSQFKKISHDSEHFKKVAVETREFIWNKVFKDAKAETLAGKNLSRNSLVAQKIRTYLDYLNILVS</sequence>
<dbReference type="RefSeq" id="WP_127079219.1">
    <property type="nucleotide sequence ID" value="NZ_RSCL01000002.1"/>
</dbReference>
<proteinExistence type="predicted"/>